<feature type="compositionally biased region" description="Low complexity" evidence="1">
    <location>
        <begin position="648"/>
        <end position="666"/>
    </location>
</feature>
<dbReference type="Proteomes" id="UP001213623">
    <property type="component" value="Chromosome 1"/>
</dbReference>
<dbReference type="EMBL" id="CP119892">
    <property type="protein sequence ID" value="WFD25720.1"/>
    <property type="molecule type" value="Genomic_DNA"/>
</dbReference>
<accession>A0AAF0J665</accession>
<feature type="region of interest" description="Disordered" evidence="1">
    <location>
        <begin position="406"/>
        <end position="1111"/>
    </location>
</feature>
<sequence>MSATQNRLLLPIPPPLLPFRGTHTLPSSLRVPPVSKFASPRSKWASLNLATSPSRSFATQSHEATVPNNLPSAHSVSSSSLVSVLGKRNPSSDDAEAQHDEVAAEFSSSRKRRMVWDPEMGFVDVEDLAARRPPPPPPQNEAERILRALESMRTPLGDARRERIIRSQSRPSWSLTAPIPVPLPTPERESIMAPSRLHSPAFRGIAPHSRSLRRSQLLRQSQVGLQSTMRSKLRQSMPFYDTQRDLLDEQRVEEDLKVAEPKPPTSRTTKRRASKAKLSSKSSRAKLAKTDKEVVEKPSQGLDMKPEADAESKGAVSDASVPKVQPSDQADTSIARKRDTFEVRPDNEPIPKRSVLRQNTAKVNRRHAPSGRITAFDDEDDENASMPSGEELAKIKLPTGLFPEHFSFEEKTEKPTFESKPLLERMAPPKTDISTTPAKEPPPGAVRFEARREAEEEAPKQTALPTSFFASAPTKSDSLSLEKKSGPVPDFFGTKKAAPATESLDEQEKAADAPVETPSVKKRDREEEEQPQKKHTSTLNPTAPSFSFAKNDDKQAPAASFLPSKTAESKPAFSFGTQPEKKEASSSLFSVPPVTKKDPPSAFSFAQTKPDSAPAPPASNDKVEAPEQDSEPPKAAPTVSFGPPTTVGTSAAPSFSFGSASGSSTTKPSFSFAAASETKKPSFSFAAPADKKENNVPAEPTMEKKDDTVSAPQGPAQTSQPAFSFGQPAKTDAKPTFLFGTGTQQESKKDEEKASGSSATEEKSTTPQFGSTETKAPTFSFGQTASAATGAPAEKKNTPVFSFGQTAEKKESKPAPTFSFGQPAASKSDTPAFSLGQPQMKEDKPSLSFSFGTSSSKTDAQPTPTFSFGASAQPAPSFGTTPQKDAVAEPTASSASTAPNMFGASAPASHSGTASPAPVFSFGAPAASSSNSAAVPAQPSFSSGAAAPASAPVAAAAPVASTPSFGQPAGPGPIPSTTSFSFGSPNPSLAMGANNANANTMAPTTSFSFKSAPPSGVFQFGAPQPTAGAPGAPAPAPTTSFSFGAGSAPAPSFTFGAMPASPAPGSPAPGFSFGTPPPNSGDGSGGMFNLGSSSTPSGRQIKPLRQSRRRN</sequence>
<feature type="compositionally biased region" description="Polar residues" evidence="1">
    <location>
        <begin position="857"/>
        <end position="870"/>
    </location>
</feature>
<feature type="compositionally biased region" description="Polar residues" evidence="1">
    <location>
        <begin position="975"/>
        <end position="987"/>
    </location>
</feature>
<evidence type="ECO:0000313" key="3">
    <source>
        <dbReference type="Proteomes" id="UP001213623"/>
    </source>
</evidence>
<dbReference type="AlphaFoldDB" id="A0AAF0J665"/>
<feature type="compositionally biased region" description="Basic and acidic residues" evidence="1">
    <location>
        <begin position="334"/>
        <end position="351"/>
    </location>
</feature>
<name>A0AAF0J665_9BASI</name>
<protein>
    <submittedName>
        <fullName evidence="2">Uncharacterized protein</fullName>
    </submittedName>
</protein>
<feature type="compositionally biased region" description="Basic and acidic residues" evidence="1">
    <location>
        <begin position="746"/>
        <end position="764"/>
    </location>
</feature>
<organism evidence="2 3">
    <name type="scientific">Malassezia nana</name>
    <dbReference type="NCBI Taxonomy" id="180528"/>
    <lineage>
        <taxon>Eukaryota</taxon>
        <taxon>Fungi</taxon>
        <taxon>Dikarya</taxon>
        <taxon>Basidiomycota</taxon>
        <taxon>Ustilaginomycotina</taxon>
        <taxon>Malasseziomycetes</taxon>
        <taxon>Malasseziales</taxon>
        <taxon>Malasseziaceae</taxon>
        <taxon>Malassezia</taxon>
    </lineage>
</organism>
<feature type="compositionally biased region" description="Low complexity" evidence="1">
    <location>
        <begin position="1021"/>
        <end position="1031"/>
    </location>
</feature>
<feature type="compositionally biased region" description="Basic and acidic residues" evidence="1">
    <location>
        <begin position="406"/>
        <end position="423"/>
    </location>
</feature>
<feature type="compositionally biased region" description="Low complexity" evidence="1">
    <location>
        <begin position="993"/>
        <end position="1005"/>
    </location>
</feature>
<feature type="region of interest" description="Disordered" evidence="1">
    <location>
        <begin position="252"/>
        <end position="387"/>
    </location>
</feature>
<gene>
    <name evidence="2" type="ORF">MNAN1_000686</name>
</gene>
<feature type="compositionally biased region" description="Low complexity" evidence="1">
    <location>
        <begin position="846"/>
        <end position="856"/>
    </location>
</feature>
<evidence type="ECO:0000313" key="2">
    <source>
        <dbReference type="EMBL" id="WFD25720.1"/>
    </source>
</evidence>
<feature type="compositionally biased region" description="Low complexity" evidence="1">
    <location>
        <begin position="890"/>
        <end position="899"/>
    </location>
</feature>
<reference evidence="2" key="1">
    <citation type="submission" date="2023-03" db="EMBL/GenBank/DDBJ databases">
        <title>Mating type loci evolution in Malassezia.</title>
        <authorList>
            <person name="Coelho M.A."/>
        </authorList>
    </citation>
    <scope>NUCLEOTIDE SEQUENCE</scope>
    <source>
        <strain evidence="2">CBS 9557</strain>
    </source>
</reference>
<keyword evidence="3" id="KW-1185">Reference proteome</keyword>
<evidence type="ECO:0000256" key="1">
    <source>
        <dbReference type="SAM" id="MobiDB-lite"/>
    </source>
</evidence>
<feature type="compositionally biased region" description="Low complexity" evidence="1">
    <location>
        <begin position="914"/>
        <end position="964"/>
    </location>
</feature>
<feature type="compositionally biased region" description="Basic and acidic residues" evidence="1">
    <location>
        <begin position="448"/>
        <end position="459"/>
    </location>
</feature>
<proteinExistence type="predicted"/>
<feature type="compositionally biased region" description="Polar residues" evidence="1">
    <location>
        <begin position="765"/>
        <end position="787"/>
    </location>
</feature>
<feature type="region of interest" description="Disordered" evidence="1">
    <location>
        <begin position="84"/>
        <end position="106"/>
    </location>
</feature>
<feature type="compositionally biased region" description="Polar residues" evidence="1">
    <location>
        <begin position="463"/>
        <end position="479"/>
    </location>
</feature>